<dbReference type="GO" id="GO:0035556">
    <property type="term" value="P:intracellular signal transduction"/>
    <property type="evidence" value="ECO:0007669"/>
    <property type="project" value="InterPro"/>
</dbReference>
<dbReference type="InterPro" id="IPR006512">
    <property type="entry name" value="YidE_YbjL"/>
</dbReference>
<organism evidence="11 12">
    <name type="scientific">Hoylesella loescheii DSM 19665 = JCM 12249 = ATCC 15930</name>
    <dbReference type="NCBI Taxonomy" id="1122985"/>
    <lineage>
        <taxon>Bacteria</taxon>
        <taxon>Pseudomonadati</taxon>
        <taxon>Bacteroidota</taxon>
        <taxon>Bacteroidia</taxon>
        <taxon>Bacteroidales</taxon>
        <taxon>Prevotellaceae</taxon>
        <taxon>Hoylesella</taxon>
    </lineage>
</organism>
<dbReference type="InterPro" id="IPR050144">
    <property type="entry name" value="AAE_transporter"/>
</dbReference>
<feature type="transmembrane region" description="Helical" evidence="8">
    <location>
        <begin position="497"/>
        <end position="517"/>
    </location>
</feature>
<dbReference type="InterPro" id="IPR036721">
    <property type="entry name" value="RCK_C_sf"/>
</dbReference>
<dbReference type="Proteomes" id="UP000027442">
    <property type="component" value="Unassembled WGS sequence"/>
</dbReference>
<feature type="transmembrane region" description="Helical" evidence="8">
    <location>
        <begin position="100"/>
        <end position="119"/>
    </location>
</feature>
<dbReference type="Pfam" id="PF06826">
    <property type="entry name" value="Asp-Al_Ex"/>
    <property type="match status" value="2"/>
</dbReference>
<feature type="transmembrane region" description="Helical" evidence="8">
    <location>
        <begin position="529"/>
        <end position="553"/>
    </location>
</feature>
<dbReference type="eggNOG" id="COG2985">
    <property type="taxonomic scope" value="Bacteria"/>
</dbReference>
<protein>
    <submittedName>
        <fullName evidence="11">TrkA protein</fullName>
    </submittedName>
</protein>
<keyword evidence="5 8" id="KW-0812">Transmembrane</keyword>
<dbReference type="PROSITE" id="PS50125">
    <property type="entry name" value="GUANYLATE_CYCLASE_2"/>
    <property type="match status" value="1"/>
</dbReference>
<evidence type="ECO:0000313" key="12">
    <source>
        <dbReference type="Proteomes" id="UP000027442"/>
    </source>
</evidence>
<dbReference type="NCBIfam" id="TIGR01625">
    <property type="entry name" value="YidE_YbjL_dupl"/>
    <property type="match status" value="2"/>
</dbReference>
<comment type="caution">
    <text evidence="11">The sequence shown here is derived from an EMBL/GenBank/DDBJ whole genome shotgun (WGS) entry which is preliminary data.</text>
</comment>
<dbReference type="GO" id="GO:0009190">
    <property type="term" value="P:cyclic nucleotide biosynthetic process"/>
    <property type="evidence" value="ECO:0007669"/>
    <property type="project" value="InterPro"/>
</dbReference>
<dbReference type="PANTHER" id="PTHR30445:SF3">
    <property type="entry name" value="TRANSPORT PROTEIN YIDE-RELATED"/>
    <property type="match status" value="1"/>
</dbReference>
<evidence type="ECO:0000256" key="4">
    <source>
        <dbReference type="ARBA" id="ARBA00022475"/>
    </source>
</evidence>
<feature type="domain" description="RCK C-terminal" evidence="10">
    <location>
        <begin position="281"/>
        <end position="365"/>
    </location>
</feature>
<keyword evidence="7 8" id="KW-0472">Membrane</keyword>
<feature type="transmembrane region" description="Helical" evidence="8">
    <location>
        <begin position="407"/>
        <end position="424"/>
    </location>
</feature>
<feature type="transmembrane region" description="Helical" evidence="8">
    <location>
        <begin position="12"/>
        <end position="31"/>
    </location>
</feature>
<keyword evidence="6 8" id="KW-1133">Transmembrane helix</keyword>
<dbReference type="PATRIC" id="fig|1122985.7.peg.2397"/>
<feature type="transmembrane region" description="Helical" evidence="8">
    <location>
        <begin position="69"/>
        <end position="88"/>
    </location>
</feature>
<evidence type="ECO:0000259" key="10">
    <source>
        <dbReference type="PROSITE" id="PS51202"/>
    </source>
</evidence>
<dbReference type="EMBL" id="JNGW01000098">
    <property type="protein sequence ID" value="KDR51592.1"/>
    <property type="molecule type" value="Genomic_DNA"/>
</dbReference>
<dbReference type="SUPFAM" id="SSF116726">
    <property type="entry name" value="TrkA C-terminal domain-like"/>
    <property type="match status" value="2"/>
</dbReference>
<dbReference type="Pfam" id="PF02080">
    <property type="entry name" value="TrkA_C"/>
    <property type="match status" value="2"/>
</dbReference>
<sequence length="554" mass="60005">MDWINGLFTVHSAIQTVVVLSLICYLGLILGKIRVKGISLGVAFVFFIGIIAGHWGLDIDPKVLEYAETFGLVLFVYTLGLHVGPNFFGSLRKEGISLNLWGFAVIAVGTILALALSQLTSVPLQTMVGILCGAVTNTPALGAAQQALENFGFSTRSAALGCAVAYPLGVLGVIFAMILLRKLFVKPEDLIPRSPQDEDHTYVAQYEVVNQAIDGKTLAEISQMAHIRFIVSRIWRNEQVIVPISTTKLKLGDNVLVVTTDDEVGGMELLLGKKVDKDWNKDKIDWNHIDKTVESKVVVITRPMLNGKKLGSLQLRNTYGVNVSRVTRGDTKLLGTNDLRLQYGDRVTVVGEHDALENVEQYLGNAVQTLNEPNLGAIFLGMLLGLAIGTIPIMLPGMSGPVRMGLAGGPIVMGILVGSIGPRFRLVSYTTRSASLMLRQLGLSLYLACLGLDAGQDFFETVIRPEGLLWVGLGFVLTVVPVLLVGYIALRTKRLDFGSICGILCGSMANPMALTYASETLEGDTPAVTYATVYPLGMFLRVIIVQMMVMFFLA</sequence>
<dbReference type="InterPro" id="IPR006037">
    <property type="entry name" value="RCK_C"/>
</dbReference>
<evidence type="ECO:0000256" key="6">
    <source>
        <dbReference type="ARBA" id="ARBA00022989"/>
    </source>
</evidence>
<proteinExistence type="inferred from homology"/>
<keyword evidence="4" id="KW-1003">Cell membrane</keyword>
<comment type="similarity">
    <text evidence="2">Belongs to the AAE transporter (TC 2.A.81) family.</text>
</comment>
<evidence type="ECO:0000256" key="7">
    <source>
        <dbReference type="ARBA" id="ARBA00023136"/>
    </source>
</evidence>
<evidence type="ECO:0000259" key="9">
    <source>
        <dbReference type="PROSITE" id="PS50125"/>
    </source>
</evidence>
<feature type="domain" description="Guanylate cyclase" evidence="9">
    <location>
        <begin position="402"/>
        <end position="438"/>
    </location>
</feature>
<dbReference type="RefSeq" id="WP_018966735.1">
    <property type="nucleotide sequence ID" value="NZ_KB899211.1"/>
</dbReference>
<feature type="transmembrane region" description="Helical" evidence="8">
    <location>
        <begin position="467"/>
        <end position="490"/>
    </location>
</feature>
<dbReference type="GO" id="GO:0006813">
    <property type="term" value="P:potassium ion transport"/>
    <property type="evidence" value="ECO:0007669"/>
    <property type="project" value="InterPro"/>
</dbReference>
<dbReference type="HOGENOM" id="CLU_035023_3_1_10"/>
<evidence type="ECO:0000313" key="11">
    <source>
        <dbReference type="EMBL" id="KDR51592.1"/>
    </source>
</evidence>
<feature type="transmembrane region" description="Helical" evidence="8">
    <location>
        <begin position="38"/>
        <end position="57"/>
    </location>
</feature>
<dbReference type="PANTHER" id="PTHR30445">
    <property type="entry name" value="K(+)_H(+) ANTIPORTER SUBUNIT KHTT"/>
    <property type="match status" value="1"/>
</dbReference>
<gene>
    <name evidence="11" type="ORF">HMPREF1991_02314</name>
</gene>
<evidence type="ECO:0000256" key="5">
    <source>
        <dbReference type="ARBA" id="ARBA00022692"/>
    </source>
</evidence>
<evidence type="ECO:0000256" key="3">
    <source>
        <dbReference type="ARBA" id="ARBA00022448"/>
    </source>
</evidence>
<feature type="transmembrane region" description="Helical" evidence="8">
    <location>
        <begin position="436"/>
        <end position="455"/>
    </location>
</feature>
<dbReference type="PROSITE" id="PS51202">
    <property type="entry name" value="RCK_C"/>
    <property type="match status" value="2"/>
</dbReference>
<dbReference type="GO" id="GO:0008324">
    <property type="term" value="F:monoatomic cation transmembrane transporter activity"/>
    <property type="evidence" value="ECO:0007669"/>
    <property type="project" value="InterPro"/>
</dbReference>
<feature type="domain" description="RCK C-terminal" evidence="10">
    <location>
        <begin position="191"/>
        <end position="273"/>
    </location>
</feature>
<keyword evidence="3" id="KW-0813">Transport</keyword>
<name>A0A069QG00_HOYLO</name>
<accession>A0A069QG00</accession>
<comment type="subcellular location">
    <subcellularLocation>
        <location evidence="1">Cell membrane</location>
        <topology evidence="1">Multi-pass membrane protein</topology>
    </subcellularLocation>
</comment>
<dbReference type="InterPro" id="IPR001054">
    <property type="entry name" value="A/G_cyclase"/>
</dbReference>
<feature type="transmembrane region" description="Helical" evidence="8">
    <location>
        <begin position="158"/>
        <end position="180"/>
    </location>
</feature>
<keyword evidence="12" id="KW-1185">Reference proteome</keyword>
<dbReference type="NCBIfam" id="NF003007">
    <property type="entry name" value="PRK03818.1"/>
    <property type="match status" value="1"/>
</dbReference>
<dbReference type="Gene3D" id="3.30.70.1450">
    <property type="entry name" value="Regulator of K+ conductance, C-terminal domain"/>
    <property type="match status" value="2"/>
</dbReference>
<reference evidence="11 12" key="1">
    <citation type="submission" date="2013-08" db="EMBL/GenBank/DDBJ databases">
        <authorList>
            <person name="Weinstock G."/>
            <person name="Sodergren E."/>
            <person name="Wylie T."/>
            <person name="Fulton L."/>
            <person name="Fulton R."/>
            <person name="Fronick C."/>
            <person name="O'Laughlin M."/>
            <person name="Godfrey J."/>
            <person name="Miner T."/>
            <person name="Herter B."/>
            <person name="Appelbaum E."/>
            <person name="Cordes M."/>
            <person name="Lek S."/>
            <person name="Wollam A."/>
            <person name="Pepin K.H."/>
            <person name="Palsikar V.B."/>
            <person name="Mitreva M."/>
            <person name="Wilson R.K."/>
        </authorList>
    </citation>
    <scope>NUCLEOTIDE SEQUENCE [LARGE SCALE GENOMIC DNA]</scope>
    <source>
        <strain evidence="11 12">ATCC 15930</strain>
    </source>
</reference>
<evidence type="ECO:0000256" key="8">
    <source>
        <dbReference type="SAM" id="Phobius"/>
    </source>
</evidence>
<dbReference type="GO" id="GO:0005886">
    <property type="term" value="C:plasma membrane"/>
    <property type="evidence" value="ECO:0007669"/>
    <property type="project" value="UniProtKB-SubCell"/>
</dbReference>
<dbReference type="AlphaFoldDB" id="A0A069QG00"/>
<evidence type="ECO:0000256" key="2">
    <source>
        <dbReference type="ARBA" id="ARBA00009854"/>
    </source>
</evidence>
<feature type="transmembrane region" description="Helical" evidence="8">
    <location>
        <begin position="375"/>
        <end position="395"/>
    </location>
</feature>
<evidence type="ECO:0000256" key="1">
    <source>
        <dbReference type="ARBA" id="ARBA00004651"/>
    </source>
</evidence>